<dbReference type="Proteomes" id="UP000243589">
    <property type="component" value="Unassembled WGS sequence"/>
</dbReference>
<dbReference type="EMBL" id="LQQC01000010">
    <property type="protein sequence ID" value="KXZ57990.1"/>
    <property type="molecule type" value="Genomic_DNA"/>
</dbReference>
<keyword evidence="8" id="KW-1185">Reference proteome</keyword>
<dbReference type="Proteomes" id="UP000242755">
    <property type="component" value="Unassembled WGS sequence"/>
</dbReference>
<feature type="domain" description="Bacterial bifunctional deaminase-reductase C-terminal" evidence="4">
    <location>
        <begin position="40"/>
        <end position="243"/>
    </location>
</feature>
<dbReference type="InterPro" id="IPR002734">
    <property type="entry name" value="RibDG_C"/>
</dbReference>
<dbReference type="GO" id="GO:0009231">
    <property type="term" value="P:riboflavin biosynthetic process"/>
    <property type="evidence" value="ECO:0007669"/>
    <property type="project" value="InterPro"/>
</dbReference>
<dbReference type="SUPFAM" id="SSF53597">
    <property type="entry name" value="Dihydrofolate reductase-like"/>
    <property type="match status" value="1"/>
</dbReference>
<dbReference type="AlphaFoldDB" id="A0A150H8L4"/>
<accession>A0A150H8L4</accession>
<dbReference type="GO" id="GO:0008703">
    <property type="term" value="F:5-amino-6-(5-phosphoribosylamino)uracil reductase activity"/>
    <property type="evidence" value="ECO:0007669"/>
    <property type="project" value="InterPro"/>
</dbReference>
<evidence type="ECO:0000313" key="6">
    <source>
        <dbReference type="EMBL" id="PKY69955.1"/>
    </source>
</evidence>
<keyword evidence="2" id="KW-0521">NADP</keyword>
<dbReference type="Pfam" id="PF01872">
    <property type="entry name" value="RibD_C"/>
    <property type="match status" value="1"/>
</dbReference>
<protein>
    <submittedName>
        <fullName evidence="5">2,5-diamino-6-ribosylamino-4(3H)-pyrimidinone 5'-phosphate reductase</fullName>
        <ecNumber evidence="5">1.1.1.302</ecNumber>
    </submittedName>
</protein>
<dbReference type="STRING" id="1176165.GCA_001584405_01260"/>
<organism evidence="5 8">
    <name type="scientific">Brevibacterium ravenspurgense</name>
    <dbReference type="NCBI Taxonomy" id="479117"/>
    <lineage>
        <taxon>Bacteria</taxon>
        <taxon>Bacillati</taxon>
        <taxon>Actinomycetota</taxon>
        <taxon>Actinomycetes</taxon>
        <taxon>Micrococcales</taxon>
        <taxon>Brevibacteriaceae</taxon>
        <taxon>Brevibacterium</taxon>
    </lineage>
</organism>
<reference evidence="5 8" key="1">
    <citation type="submission" date="2016-01" db="EMBL/GenBank/DDBJ databases">
        <title>Use of Whole Genome Sequencing to ascertain that Brevibacterium massiliense (Roux, Raoult 2009) is a later heterotypic synonym of Brevibacterium ravenspurgense (Mages 2008).</title>
        <authorList>
            <person name="Bernier A.-M."/>
            <person name="Burdz T."/>
            <person name="Huynh C."/>
            <person name="Pachecho A.L."/>
            <person name="Wiebe D."/>
            <person name="Bonner C."/>
            <person name="Bernard K."/>
        </authorList>
    </citation>
    <scope>NUCLEOTIDE SEQUENCE [LARGE SCALE GENOMIC DNA]</scope>
    <source>
        <strain evidence="5 8">CCUG56047</strain>
    </source>
</reference>
<sequence>MAASQHLQQIFPSPVDLAPDPQEEVLTELYDSTAIPSDRPRVQSNMVQSLDGKIAGADGLSGTISSPSDKRVFAVLRSLADVVIVGASTVREEGYTRLPARQRFAEARQARGQEPAPVLAIITGSGNLDIEHLVSAGSGRIIVFTTTEDAEVLQRLRSSLDEVIRVDTADPHTVLTALAQRGFKRALCEGGPSLLGAWAAAGAIDEMCVTTSPLLVGGDGPGILGQVELDGPADLRLLSAVEGDSTLMLRLGFQTA</sequence>
<dbReference type="RefSeq" id="WP_062020920.1">
    <property type="nucleotide sequence ID" value="NZ_LQQC01000010.1"/>
</dbReference>
<dbReference type="InterPro" id="IPR050765">
    <property type="entry name" value="Riboflavin_Biosynth_HTPR"/>
</dbReference>
<proteinExistence type="predicted"/>
<gene>
    <name evidence="5" type="primary">ribD2</name>
    <name evidence="5" type="ORF">Bravens_01022</name>
    <name evidence="6" type="ORF">CYJ40_07745</name>
</gene>
<evidence type="ECO:0000256" key="2">
    <source>
        <dbReference type="ARBA" id="ARBA00022857"/>
    </source>
</evidence>
<dbReference type="Gene3D" id="3.40.430.10">
    <property type="entry name" value="Dihydrofolate Reductase, subunit A"/>
    <property type="match status" value="1"/>
</dbReference>
<evidence type="ECO:0000259" key="4">
    <source>
        <dbReference type="Pfam" id="PF01872"/>
    </source>
</evidence>
<evidence type="ECO:0000256" key="3">
    <source>
        <dbReference type="ARBA" id="ARBA00023002"/>
    </source>
</evidence>
<name>A0A150H8L4_9MICO</name>
<keyword evidence="3 5" id="KW-0560">Oxidoreductase</keyword>
<dbReference type="EMBL" id="PKGO01000007">
    <property type="protein sequence ID" value="PKY69955.1"/>
    <property type="molecule type" value="Genomic_DNA"/>
</dbReference>
<dbReference type="PANTHER" id="PTHR38011:SF7">
    <property type="entry name" value="2,5-DIAMINO-6-RIBOSYLAMINO-4(3H)-PYRIMIDINONE 5'-PHOSPHATE REDUCTASE"/>
    <property type="match status" value="1"/>
</dbReference>
<evidence type="ECO:0000256" key="1">
    <source>
        <dbReference type="ARBA" id="ARBA00005104"/>
    </source>
</evidence>
<comment type="pathway">
    <text evidence="1">Cofactor biosynthesis; riboflavin biosynthesis.</text>
</comment>
<reference evidence="6 7" key="2">
    <citation type="submission" date="2017-12" db="EMBL/GenBank/DDBJ databases">
        <title>Phylogenetic diversity of female urinary microbiome.</title>
        <authorList>
            <person name="Thomas-White K."/>
            <person name="Wolfe A.J."/>
        </authorList>
    </citation>
    <scope>NUCLEOTIDE SEQUENCE [LARGE SCALE GENOMIC DNA]</scope>
    <source>
        <strain evidence="6 7">UMB0426</strain>
    </source>
</reference>
<evidence type="ECO:0000313" key="7">
    <source>
        <dbReference type="Proteomes" id="UP000242755"/>
    </source>
</evidence>
<dbReference type="InterPro" id="IPR024072">
    <property type="entry name" value="DHFR-like_dom_sf"/>
</dbReference>
<comment type="caution">
    <text evidence="5">The sequence shown here is derived from an EMBL/GenBank/DDBJ whole genome shotgun (WGS) entry which is preliminary data.</text>
</comment>
<evidence type="ECO:0000313" key="5">
    <source>
        <dbReference type="EMBL" id="KXZ57990.1"/>
    </source>
</evidence>
<evidence type="ECO:0000313" key="8">
    <source>
        <dbReference type="Proteomes" id="UP000243589"/>
    </source>
</evidence>
<dbReference type="PANTHER" id="PTHR38011">
    <property type="entry name" value="DIHYDROFOLATE REDUCTASE FAMILY PROTEIN (AFU_ORTHOLOGUE AFUA_8G06820)"/>
    <property type="match status" value="1"/>
</dbReference>
<dbReference type="EC" id="1.1.1.302" evidence="5"/>